<dbReference type="Proteomes" id="UP000800038">
    <property type="component" value="Unassembled WGS sequence"/>
</dbReference>
<sequence>MQNTYRRAKSDSAPPRGAGWKQDSGPGQRRDVPQHDRSTDDTARTLWQRTPAPFGGLQDWGPCHLTKENFRRRDRVRVTARWRKDTGEDTLSLGRTRHSICDAVDVKGNFLGTHS</sequence>
<organism evidence="2 3">
    <name type="scientific">Clathrospora elynae</name>
    <dbReference type="NCBI Taxonomy" id="706981"/>
    <lineage>
        <taxon>Eukaryota</taxon>
        <taxon>Fungi</taxon>
        <taxon>Dikarya</taxon>
        <taxon>Ascomycota</taxon>
        <taxon>Pezizomycotina</taxon>
        <taxon>Dothideomycetes</taxon>
        <taxon>Pleosporomycetidae</taxon>
        <taxon>Pleosporales</taxon>
        <taxon>Diademaceae</taxon>
        <taxon>Clathrospora</taxon>
    </lineage>
</organism>
<dbReference type="AlphaFoldDB" id="A0A6A5SPF4"/>
<evidence type="ECO:0000256" key="1">
    <source>
        <dbReference type="SAM" id="MobiDB-lite"/>
    </source>
</evidence>
<protein>
    <submittedName>
        <fullName evidence="2">Uncharacterized protein</fullName>
    </submittedName>
</protein>
<reference evidence="2" key="1">
    <citation type="journal article" date="2020" name="Stud. Mycol.">
        <title>101 Dothideomycetes genomes: a test case for predicting lifestyles and emergence of pathogens.</title>
        <authorList>
            <person name="Haridas S."/>
            <person name="Albert R."/>
            <person name="Binder M."/>
            <person name="Bloem J."/>
            <person name="Labutti K."/>
            <person name="Salamov A."/>
            <person name="Andreopoulos B."/>
            <person name="Baker S."/>
            <person name="Barry K."/>
            <person name="Bills G."/>
            <person name="Bluhm B."/>
            <person name="Cannon C."/>
            <person name="Castanera R."/>
            <person name="Culley D."/>
            <person name="Daum C."/>
            <person name="Ezra D."/>
            <person name="Gonzalez J."/>
            <person name="Henrissat B."/>
            <person name="Kuo A."/>
            <person name="Liang C."/>
            <person name="Lipzen A."/>
            <person name="Lutzoni F."/>
            <person name="Magnuson J."/>
            <person name="Mondo S."/>
            <person name="Nolan M."/>
            <person name="Ohm R."/>
            <person name="Pangilinan J."/>
            <person name="Park H.-J."/>
            <person name="Ramirez L."/>
            <person name="Alfaro M."/>
            <person name="Sun H."/>
            <person name="Tritt A."/>
            <person name="Yoshinaga Y."/>
            <person name="Zwiers L.-H."/>
            <person name="Turgeon B."/>
            <person name="Goodwin S."/>
            <person name="Spatafora J."/>
            <person name="Crous P."/>
            <person name="Grigoriev I."/>
        </authorList>
    </citation>
    <scope>NUCLEOTIDE SEQUENCE</scope>
    <source>
        <strain evidence="2">CBS 161.51</strain>
    </source>
</reference>
<evidence type="ECO:0000313" key="3">
    <source>
        <dbReference type="Proteomes" id="UP000800038"/>
    </source>
</evidence>
<evidence type="ECO:0000313" key="2">
    <source>
        <dbReference type="EMBL" id="KAF1941662.1"/>
    </source>
</evidence>
<name>A0A6A5SPF4_9PLEO</name>
<proteinExistence type="predicted"/>
<dbReference type="EMBL" id="ML976044">
    <property type="protein sequence ID" value="KAF1941662.1"/>
    <property type="molecule type" value="Genomic_DNA"/>
</dbReference>
<keyword evidence="3" id="KW-1185">Reference proteome</keyword>
<accession>A0A6A5SPF4</accession>
<feature type="region of interest" description="Disordered" evidence="1">
    <location>
        <begin position="1"/>
        <end position="45"/>
    </location>
</feature>
<gene>
    <name evidence="2" type="ORF">EJ02DRAFT_466349</name>
</gene>
<feature type="compositionally biased region" description="Basic and acidic residues" evidence="1">
    <location>
        <begin position="28"/>
        <end position="43"/>
    </location>
</feature>